<feature type="transmembrane region" description="Helical" evidence="1">
    <location>
        <begin position="21"/>
        <end position="41"/>
    </location>
</feature>
<feature type="transmembrane region" description="Helical" evidence="1">
    <location>
        <begin position="104"/>
        <end position="125"/>
    </location>
</feature>
<dbReference type="RefSeq" id="WP_012952425.1">
    <property type="nucleotide sequence ID" value="NC_013769.1"/>
</dbReference>
<dbReference type="KEGG" id="sii:LD85_0653"/>
<evidence type="ECO:0008006" key="4">
    <source>
        <dbReference type="Google" id="ProtNLM"/>
    </source>
</evidence>
<evidence type="ECO:0000256" key="1">
    <source>
        <dbReference type="SAM" id="Phobius"/>
    </source>
</evidence>
<dbReference type="HOGENOM" id="CLU_090553_0_0_2"/>
<evidence type="ECO:0000313" key="2">
    <source>
        <dbReference type="EMBL" id="ADB86389.1"/>
    </source>
</evidence>
<evidence type="ECO:0000313" key="3">
    <source>
        <dbReference type="Proteomes" id="UP000001404"/>
    </source>
</evidence>
<dbReference type="AlphaFoldDB" id="D2PGX8"/>
<feature type="transmembrane region" description="Helical" evidence="1">
    <location>
        <begin position="61"/>
        <end position="83"/>
    </location>
</feature>
<keyword evidence="1" id="KW-0812">Transmembrane</keyword>
<feature type="transmembrane region" description="Helical" evidence="1">
    <location>
        <begin position="179"/>
        <end position="198"/>
    </location>
</feature>
<name>D2PGX8_SACI9</name>
<organism evidence="2 3">
    <name type="scientific">Saccharolobus islandicus (strain L.D.8.5 / Lassen #2)</name>
    <name type="common">Sulfolobus islandicus</name>
    <dbReference type="NCBI Taxonomy" id="425944"/>
    <lineage>
        <taxon>Archaea</taxon>
        <taxon>Thermoproteota</taxon>
        <taxon>Thermoprotei</taxon>
        <taxon>Sulfolobales</taxon>
        <taxon>Sulfolobaceae</taxon>
        <taxon>Saccharolobus</taxon>
    </lineage>
</organism>
<gene>
    <name evidence="2" type="ordered locus">LD85_0653</name>
</gene>
<feature type="transmembrane region" description="Helical" evidence="1">
    <location>
        <begin position="204"/>
        <end position="222"/>
    </location>
</feature>
<accession>D2PGX8</accession>
<feature type="transmembrane region" description="Helical" evidence="1">
    <location>
        <begin position="145"/>
        <end position="167"/>
    </location>
</feature>
<keyword evidence="1" id="KW-1133">Transmembrane helix</keyword>
<feature type="transmembrane region" description="Helical" evidence="1">
    <location>
        <begin position="242"/>
        <end position="261"/>
    </location>
</feature>
<proteinExistence type="predicted"/>
<protein>
    <recommendedName>
        <fullName evidence="4">ABC-2 type transport system permease protein</fullName>
    </recommendedName>
</protein>
<dbReference type="EMBL" id="CP001731">
    <property type="protein sequence ID" value="ADB86389.1"/>
    <property type="molecule type" value="Genomic_DNA"/>
</dbReference>
<reference evidence="3" key="1">
    <citation type="journal article" date="2009" name="Proc. Natl. Acad. Sci. U.S.A.">
        <title>Biogeography of the Sulfolobus islandicus pan-genome.</title>
        <authorList>
            <person name="Reno M.L."/>
            <person name="Held N.L."/>
            <person name="Fields C.J."/>
            <person name="Burke P.V."/>
            <person name="Whitaker R.J."/>
        </authorList>
    </citation>
    <scope>NUCLEOTIDE SEQUENCE [LARGE SCALE GENOMIC DNA]</scope>
    <source>
        <strain evidence="3">L.D.8.5 / Lassen #2</strain>
    </source>
</reference>
<dbReference type="Proteomes" id="UP000001404">
    <property type="component" value="Chromosome"/>
</dbReference>
<keyword evidence="1" id="KW-0472">Membrane</keyword>
<sequence length="275" mass="31109">MKRVLIYTTKRILKSPSVIGWGILFILFWGFIGAYIFAPSFAKEIPSEYLNTSYQSYTAAYYADLIILSLSSIAVSISFMIFYQTGTLPYLLRYSKIKISSYLISIYSGIMIAVLIIGLLITFSISIMFSNNGLGISTYPSKPYIIIPVIVLGTLFFTSFSIFLVLIQVKLGTMKLQNLFGYIPLILGFLFYSLYTFSTNYPQILDYISPYLLIILLLYYGYSGGIPPVNIQNSDTVSLSTVVLLSLVWTIAFTVIDMMLLRKIQFVDIEEARQL</sequence>